<evidence type="ECO:0000313" key="4">
    <source>
        <dbReference type="Proteomes" id="UP000276379"/>
    </source>
</evidence>
<dbReference type="Pfam" id="PF00652">
    <property type="entry name" value="Ricin_B_lectin"/>
    <property type="match status" value="1"/>
</dbReference>
<proteinExistence type="predicted"/>
<dbReference type="SUPFAM" id="SSF50370">
    <property type="entry name" value="Ricin B-like lectins"/>
    <property type="match status" value="1"/>
</dbReference>
<dbReference type="PROSITE" id="PS50231">
    <property type="entry name" value="RICIN_B_LECTIN"/>
    <property type="match status" value="1"/>
</dbReference>
<dbReference type="InterPro" id="IPR000772">
    <property type="entry name" value="Ricin_B_lectin"/>
</dbReference>
<keyword evidence="4" id="KW-1185">Reference proteome</keyword>
<dbReference type="SMART" id="SM00458">
    <property type="entry name" value="RICIN"/>
    <property type="match status" value="1"/>
</dbReference>
<feature type="compositionally biased region" description="Polar residues" evidence="1">
    <location>
        <begin position="64"/>
        <end position="76"/>
    </location>
</feature>
<gene>
    <name evidence="3" type="ORF">CQW44_35610</name>
</gene>
<dbReference type="Gene3D" id="2.80.10.50">
    <property type="match status" value="1"/>
</dbReference>
<dbReference type="AlphaFoldDB" id="A0A426RWE7"/>
<feature type="region of interest" description="Disordered" evidence="1">
    <location>
        <begin position="58"/>
        <end position="79"/>
    </location>
</feature>
<name>A0A426RWE7_9ACTN</name>
<dbReference type="InterPro" id="IPR035992">
    <property type="entry name" value="Ricin_B-like_lectins"/>
</dbReference>
<evidence type="ECO:0000313" key="3">
    <source>
        <dbReference type="EMBL" id="RRQ79020.1"/>
    </source>
</evidence>
<dbReference type="Proteomes" id="UP000276379">
    <property type="component" value="Unassembled WGS sequence"/>
</dbReference>
<protein>
    <recommendedName>
        <fullName evidence="2">Ricin B lectin domain-containing protein</fullName>
    </recommendedName>
</protein>
<reference evidence="3 4" key="1">
    <citation type="submission" date="2017-10" db="EMBL/GenBank/DDBJ databases">
        <title>Draft genome of actinobacteria isolated from guarana (Paullinia cupana (Mart.) Ducke.</title>
        <authorList>
            <person name="Siqueira K.A."/>
            <person name="Liotti R.G."/>
            <person name="Mendes T.A."/>
            <person name="Soares M.A."/>
        </authorList>
    </citation>
    <scope>NUCLEOTIDE SEQUENCE [LARGE SCALE GENOMIC DNA]</scope>
    <source>
        <strain evidence="3 4">199</strain>
    </source>
</reference>
<feature type="domain" description="Ricin B lectin" evidence="2">
    <location>
        <begin position="324"/>
        <end position="452"/>
    </location>
</feature>
<accession>A0A426RWE7</accession>
<dbReference type="EMBL" id="PDES01000020">
    <property type="protein sequence ID" value="RRQ79020.1"/>
    <property type="molecule type" value="Genomic_DNA"/>
</dbReference>
<comment type="caution">
    <text evidence="3">The sequence shown here is derived from an EMBL/GenBank/DDBJ whole genome shotgun (WGS) entry which is preliminary data.</text>
</comment>
<sequence length="457" mass="49670">MRALPARPRRIALLALSALLLLVPALWPRLTQPAAADTGSVSLLYDPGPAHDCYGLVVEDPPDKNTTPDPGRTSSAGCGAFAGTAEFTRKSPERPTWDIGTYGWNTSNWGTSPGYSFTTQTPAKTVTMQNDASGVCGLHETNVSYTYPDSQLEPGPDRAYRTAADGRINVSYRAKIQQTKPFTCDEKRALLTTDLIFEDSEHGSAHPDVISVIHYDPGTFKAPDNNGVVWYTRDDTTMTCPDGCRVMVRAPDLMKDATWASIDDDFSQLFDKYVDYVNPEHLPKSDFVLRGVQIVSSDTGSSTTASVSDVDARMTPNAPVHAPLTYGLRGSDGQSLCLDDYNNATKPPAVADIWDCNGGDAQDWTIGQDDTLQVHGMCLGASGDRTADHTPVGLDPCDEGAHQKWVLGRYGQIYNPVSGRCLEVANGSSTRGDKNLELFDCWGGTQQKWWTPAGDYR</sequence>
<dbReference type="RefSeq" id="WP_125215157.1">
    <property type="nucleotide sequence ID" value="NZ_PDES01000020.1"/>
</dbReference>
<organism evidence="3 4">
    <name type="scientific">Streptomyces griseofuscus</name>
    <dbReference type="NCBI Taxonomy" id="146922"/>
    <lineage>
        <taxon>Bacteria</taxon>
        <taxon>Bacillati</taxon>
        <taxon>Actinomycetota</taxon>
        <taxon>Actinomycetes</taxon>
        <taxon>Kitasatosporales</taxon>
        <taxon>Streptomycetaceae</taxon>
        <taxon>Streptomyces</taxon>
    </lineage>
</organism>
<evidence type="ECO:0000259" key="2">
    <source>
        <dbReference type="SMART" id="SM00458"/>
    </source>
</evidence>
<evidence type="ECO:0000256" key="1">
    <source>
        <dbReference type="SAM" id="MobiDB-lite"/>
    </source>
</evidence>